<evidence type="ECO:0000256" key="1">
    <source>
        <dbReference type="ARBA" id="ARBA00022857"/>
    </source>
</evidence>
<protein>
    <submittedName>
        <fullName evidence="4">NADPH:quinone reductase</fullName>
    </submittedName>
</protein>
<gene>
    <name evidence="4" type="ORF">WN72_00115</name>
</gene>
<dbReference type="EMBL" id="CP030050">
    <property type="protein sequence ID" value="QOZ65023.1"/>
    <property type="molecule type" value="Genomic_DNA"/>
</dbReference>
<sequence>MARVVRFHEYGDADVLKIEDIEVAAPEVDEVQIVVRAIGLNRAEVMFRRNAYVQQAQFPSRLGYEAAGIVKAVGASVSDFRPGQSVSVIPTEDMARWGTYSEVINIPARNLVVHPKNLTFAQAAASWMKYVTAWGALIEQANLKADDYVIVTAASSSVGTAAFQIARAVGATIIATTRSSAKRKALLDAGAHHVIATAEEDLVSRVMEITSGKGARVVFDPIGGPAIEQLAHAMSHRGILIEYGALSPDMGAFPQFAVLGKSLTIKGYLYNEVVDDDDVLARAKRYISEGLSSGTLKPVISRSFEFDQIQEATRFLESNEQIGKIVVTV</sequence>
<dbReference type="GO" id="GO:0070402">
    <property type="term" value="F:NADPH binding"/>
    <property type="evidence" value="ECO:0007669"/>
    <property type="project" value="TreeGrafter"/>
</dbReference>
<dbReference type="PANTHER" id="PTHR48106:SF5">
    <property type="entry name" value="ZINC-CONTAINING ALCOHOL DEHYDROGENASE"/>
    <property type="match status" value="1"/>
</dbReference>
<evidence type="ECO:0000313" key="4">
    <source>
        <dbReference type="EMBL" id="QOZ65023.1"/>
    </source>
</evidence>
<evidence type="ECO:0000259" key="3">
    <source>
        <dbReference type="SMART" id="SM00829"/>
    </source>
</evidence>
<dbReference type="SUPFAM" id="SSF50129">
    <property type="entry name" value="GroES-like"/>
    <property type="match status" value="1"/>
</dbReference>
<dbReference type="PANTHER" id="PTHR48106">
    <property type="entry name" value="QUINONE OXIDOREDUCTASE PIG3-RELATED"/>
    <property type="match status" value="1"/>
</dbReference>
<proteinExistence type="predicted"/>
<keyword evidence="2" id="KW-0560">Oxidoreductase</keyword>
<dbReference type="InterPro" id="IPR020843">
    <property type="entry name" value="ER"/>
</dbReference>
<organism evidence="4 5">
    <name type="scientific">Bradyrhizobium arachidis</name>
    <dbReference type="NCBI Taxonomy" id="858423"/>
    <lineage>
        <taxon>Bacteria</taxon>
        <taxon>Pseudomonadati</taxon>
        <taxon>Pseudomonadota</taxon>
        <taxon>Alphaproteobacteria</taxon>
        <taxon>Hyphomicrobiales</taxon>
        <taxon>Nitrobacteraceae</taxon>
        <taxon>Bradyrhizobium</taxon>
    </lineage>
</organism>
<dbReference type="Pfam" id="PF00107">
    <property type="entry name" value="ADH_zinc_N"/>
    <property type="match status" value="1"/>
</dbReference>
<keyword evidence="1" id="KW-0521">NADP</keyword>
<dbReference type="Pfam" id="PF08240">
    <property type="entry name" value="ADH_N"/>
    <property type="match status" value="1"/>
</dbReference>
<dbReference type="InterPro" id="IPR013154">
    <property type="entry name" value="ADH-like_N"/>
</dbReference>
<dbReference type="SMART" id="SM00829">
    <property type="entry name" value="PKS_ER"/>
    <property type="match status" value="1"/>
</dbReference>
<dbReference type="CDD" id="cd08268">
    <property type="entry name" value="MDR2"/>
    <property type="match status" value="1"/>
</dbReference>
<name>A0AAE7NE30_9BRAD</name>
<dbReference type="InterPro" id="IPR036291">
    <property type="entry name" value="NAD(P)-bd_dom_sf"/>
</dbReference>
<dbReference type="InterPro" id="IPR013149">
    <property type="entry name" value="ADH-like_C"/>
</dbReference>
<feature type="domain" description="Enoyl reductase (ER)" evidence="3">
    <location>
        <begin position="11"/>
        <end position="327"/>
    </location>
</feature>
<dbReference type="Gene3D" id="3.90.180.10">
    <property type="entry name" value="Medium-chain alcohol dehydrogenases, catalytic domain"/>
    <property type="match status" value="1"/>
</dbReference>
<dbReference type="GO" id="GO:0016651">
    <property type="term" value="F:oxidoreductase activity, acting on NAD(P)H"/>
    <property type="evidence" value="ECO:0007669"/>
    <property type="project" value="TreeGrafter"/>
</dbReference>
<accession>A0AAE7NE30</accession>
<dbReference type="InterPro" id="IPR011032">
    <property type="entry name" value="GroES-like_sf"/>
</dbReference>
<evidence type="ECO:0000313" key="5">
    <source>
        <dbReference type="Proteomes" id="UP000594015"/>
    </source>
</evidence>
<reference evidence="4 5" key="1">
    <citation type="submission" date="2018-06" db="EMBL/GenBank/DDBJ databases">
        <title>Comparative genomics of Bradyrhizobium nodulating Arachidis hypogaea.</title>
        <authorList>
            <person name="Li Y."/>
        </authorList>
    </citation>
    <scope>NUCLEOTIDE SEQUENCE [LARGE SCALE GENOMIC DNA]</scope>
    <source>
        <strain evidence="4 5">CCBAU 051107</strain>
    </source>
</reference>
<dbReference type="Proteomes" id="UP000594015">
    <property type="component" value="Chromosome"/>
</dbReference>
<dbReference type="SUPFAM" id="SSF51735">
    <property type="entry name" value="NAD(P)-binding Rossmann-fold domains"/>
    <property type="match status" value="1"/>
</dbReference>
<dbReference type="AlphaFoldDB" id="A0AAE7NE30"/>
<dbReference type="Gene3D" id="3.40.50.720">
    <property type="entry name" value="NAD(P)-binding Rossmann-like Domain"/>
    <property type="match status" value="1"/>
</dbReference>
<dbReference type="RefSeq" id="WP_092211807.1">
    <property type="nucleotide sequence ID" value="NZ_CP030050.1"/>
</dbReference>
<evidence type="ECO:0000256" key="2">
    <source>
        <dbReference type="ARBA" id="ARBA00023002"/>
    </source>
</evidence>
<dbReference type="KEGG" id="barh:WN72_00115"/>